<feature type="domain" description="Terpene synthase N-terminal" evidence="7">
    <location>
        <begin position="17"/>
        <end position="193"/>
    </location>
</feature>
<dbReference type="Pfam" id="PF01397">
    <property type="entry name" value="Terpene_synth"/>
    <property type="match status" value="1"/>
</dbReference>
<sequence length="518" mass="59821">MESEVQRPLADFPVNIWEDILNSFSKSELGSDSLKEKHITLKETVNESFMASRANPIENIMFIDTLCCLGVSYHFEKDITEQLEKLFDCPDFNQKIRQDGGDLCTVGIVFQVFRLFGFKLPADVFKNFEDEDGKFKAHLVADARGMLSLYEAAQWRIPGEDILDEALAFSNSQLEEISSRSSPHLAIPIKKALKHPFHKGISRIETRQYISYYEIDFNLLQMLHRQELACVTRWHKEMEFESKITYTRHIVAEAYLWALGTYFEPEYSQARVALAIIVILYTALDDVYDAYGTKEELEIFTHALKKWLPEAPTGIPDSMKHFYRVIVDFYEKLSMILRRKGGQALKATANGYMQEAKWLKKDYTAKFDEYKENAIVSSGYYGIMAVTFAGMGDVAKLDAFEWLSSHPKIRVASEVLCRFTDDIIATRKHVATGIDFYMKQFGVSKERAAEEIFNIVSNAWKDLNQELMRPHSVNFSLLMPILNLSRVIHVFYRYQDAYTHPEFLKEHVVSLLVENIPI</sequence>
<dbReference type="InterPro" id="IPR008930">
    <property type="entry name" value="Terpenoid_cyclase/PrenylTrfase"/>
</dbReference>
<evidence type="ECO:0000256" key="6">
    <source>
        <dbReference type="ARBA" id="ARBA00023239"/>
    </source>
</evidence>
<dbReference type="GO" id="GO:0000287">
    <property type="term" value="F:magnesium ion binding"/>
    <property type="evidence" value="ECO:0007669"/>
    <property type="project" value="InterPro"/>
</dbReference>
<keyword evidence="3" id="KW-0479">Metal-binding</keyword>
<evidence type="ECO:0000256" key="4">
    <source>
        <dbReference type="ARBA" id="ARBA00022842"/>
    </source>
</evidence>
<keyword evidence="10" id="KW-1185">Reference proteome</keyword>
<dbReference type="SUPFAM" id="SSF48239">
    <property type="entry name" value="Terpenoid cyclases/Protein prenyltransferases"/>
    <property type="match status" value="1"/>
</dbReference>
<name>A0A8X7R3F9_BRACI</name>
<comment type="cofactor">
    <cofactor evidence="1">
        <name>Mn(2+)</name>
        <dbReference type="ChEBI" id="CHEBI:29035"/>
    </cofactor>
</comment>
<evidence type="ECO:0000313" key="10">
    <source>
        <dbReference type="Proteomes" id="UP000886595"/>
    </source>
</evidence>
<dbReference type="Gene3D" id="1.10.600.10">
    <property type="entry name" value="Farnesyl Diphosphate Synthase"/>
    <property type="match status" value="1"/>
</dbReference>
<dbReference type="SUPFAM" id="SSF48576">
    <property type="entry name" value="Terpenoid synthases"/>
    <property type="match status" value="1"/>
</dbReference>
<dbReference type="InterPro" id="IPR034741">
    <property type="entry name" value="Terpene_cyclase-like_1_C"/>
</dbReference>
<dbReference type="CDD" id="cd00684">
    <property type="entry name" value="Terpene_cyclase_plant_C1"/>
    <property type="match status" value="1"/>
</dbReference>
<dbReference type="PANTHER" id="PTHR31225">
    <property type="entry name" value="OS04G0344100 PROTEIN-RELATED"/>
    <property type="match status" value="1"/>
</dbReference>
<dbReference type="PANTHER" id="PTHR31225:SF155">
    <property type="entry name" value="BNAANNG04260D PROTEIN"/>
    <property type="match status" value="1"/>
</dbReference>
<dbReference type="InterPro" id="IPR008949">
    <property type="entry name" value="Isoprenoid_synthase_dom_sf"/>
</dbReference>
<evidence type="ECO:0000259" key="8">
    <source>
        <dbReference type="Pfam" id="PF03936"/>
    </source>
</evidence>
<evidence type="ECO:0000256" key="1">
    <source>
        <dbReference type="ARBA" id="ARBA00001936"/>
    </source>
</evidence>
<accession>A0A8X7R3F9</accession>
<dbReference type="Pfam" id="PF03936">
    <property type="entry name" value="Terpene_synth_C"/>
    <property type="match status" value="1"/>
</dbReference>
<keyword evidence="4" id="KW-0460">Magnesium</keyword>
<dbReference type="GO" id="GO:0016102">
    <property type="term" value="P:diterpenoid biosynthetic process"/>
    <property type="evidence" value="ECO:0007669"/>
    <property type="project" value="InterPro"/>
</dbReference>
<comment type="caution">
    <text evidence="9">The sequence shown here is derived from an EMBL/GenBank/DDBJ whole genome shotgun (WGS) entry which is preliminary data.</text>
</comment>
<keyword evidence="5" id="KW-0464">Manganese</keyword>
<dbReference type="InterPro" id="IPR044814">
    <property type="entry name" value="Terpene_cyclase_plant_C1"/>
</dbReference>
<dbReference type="FunFam" id="1.10.600.10:FF:000007">
    <property type="entry name" value="Isoprene synthase, chloroplastic"/>
    <property type="match status" value="1"/>
</dbReference>
<evidence type="ECO:0000259" key="7">
    <source>
        <dbReference type="Pfam" id="PF01397"/>
    </source>
</evidence>
<feature type="domain" description="Terpene synthase metal-binding" evidence="8">
    <location>
        <begin position="236"/>
        <end position="462"/>
    </location>
</feature>
<evidence type="ECO:0000256" key="5">
    <source>
        <dbReference type="ARBA" id="ARBA00023211"/>
    </source>
</evidence>
<protein>
    <submittedName>
        <fullName evidence="9">Uncharacterized protein</fullName>
    </submittedName>
</protein>
<evidence type="ECO:0000313" key="9">
    <source>
        <dbReference type="EMBL" id="KAG2280528.1"/>
    </source>
</evidence>
<keyword evidence="6" id="KW-0456">Lyase</keyword>
<dbReference type="Proteomes" id="UP000886595">
    <property type="component" value="Unassembled WGS sequence"/>
</dbReference>
<reference evidence="9 10" key="1">
    <citation type="submission" date="2020-02" db="EMBL/GenBank/DDBJ databases">
        <authorList>
            <person name="Ma Q."/>
            <person name="Huang Y."/>
            <person name="Song X."/>
            <person name="Pei D."/>
        </authorList>
    </citation>
    <scope>NUCLEOTIDE SEQUENCE [LARGE SCALE GENOMIC DNA]</scope>
    <source>
        <strain evidence="9">Sxm20200214</strain>
        <tissue evidence="9">Leaf</tissue>
    </source>
</reference>
<dbReference type="InterPro" id="IPR001906">
    <property type="entry name" value="Terpene_synth_N"/>
</dbReference>
<dbReference type="InterPro" id="IPR036965">
    <property type="entry name" value="Terpene_synth_N_sf"/>
</dbReference>
<dbReference type="FunFam" id="1.50.10.130:FF:000001">
    <property type="entry name" value="Isoprene synthase, chloroplastic"/>
    <property type="match status" value="1"/>
</dbReference>
<gene>
    <name evidence="9" type="ORF">Bca52824_051748</name>
</gene>
<dbReference type="GO" id="GO:0010333">
    <property type="term" value="F:terpene synthase activity"/>
    <property type="evidence" value="ECO:0007669"/>
    <property type="project" value="InterPro"/>
</dbReference>
<dbReference type="Gene3D" id="1.50.10.130">
    <property type="entry name" value="Terpene synthase, N-terminal domain"/>
    <property type="match status" value="1"/>
</dbReference>
<evidence type="ECO:0000256" key="2">
    <source>
        <dbReference type="ARBA" id="ARBA00001946"/>
    </source>
</evidence>
<dbReference type="InterPro" id="IPR050148">
    <property type="entry name" value="Terpene_synthase-like"/>
</dbReference>
<comment type="cofactor">
    <cofactor evidence="2">
        <name>Mg(2+)</name>
        <dbReference type="ChEBI" id="CHEBI:18420"/>
    </cofactor>
</comment>
<dbReference type="SFLD" id="SFLDS00005">
    <property type="entry name" value="Isoprenoid_Synthase_Type_I"/>
    <property type="match status" value="1"/>
</dbReference>
<evidence type="ECO:0000256" key="3">
    <source>
        <dbReference type="ARBA" id="ARBA00022723"/>
    </source>
</evidence>
<dbReference type="InterPro" id="IPR005630">
    <property type="entry name" value="Terpene_synthase_metal-bd"/>
</dbReference>
<dbReference type="SFLD" id="SFLDG01019">
    <property type="entry name" value="Terpene_Cyclase_Like_1_C_Termi"/>
    <property type="match status" value="1"/>
</dbReference>
<dbReference type="AlphaFoldDB" id="A0A8X7R3F9"/>
<dbReference type="OrthoDB" id="1305298at2759"/>
<proteinExistence type="predicted"/>
<organism evidence="9 10">
    <name type="scientific">Brassica carinata</name>
    <name type="common">Ethiopian mustard</name>
    <name type="synonym">Abyssinian cabbage</name>
    <dbReference type="NCBI Taxonomy" id="52824"/>
    <lineage>
        <taxon>Eukaryota</taxon>
        <taxon>Viridiplantae</taxon>
        <taxon>Streptophyta</taxon>
        <taxon>Embryophyta</taxon>
        <taxon>Tracheophyta</taxon>
        <taxon>Spermatophyta</taxon>
        <taxon>Magnoliopsida</taxon>
        <taxon>eudicotyledons</taxon>
        <taxon>Gunneridae</taxon>
        <taxon>Pentapetalae</taxon>
        <taxon>rosids</taxon>
        <taxon>malvids</taxon>
        <taxon>Brassicales</taxon>
        <taxon>Brassicaceae</taxon>
        <taxon>Brassiceae</taxon>
        <taxon>Brassica</taxon>
    </lineage>
</organism>
<dbReference type="EMBL" id="JAAMPC010000011">
    <property type="protein sequence ID" value="KAG2280528.1"/>
    <property type="molecule type" value="Genomic_DNA"/>
</dbReference>